<dbReference type="InterPro" id="IPR018171">
    <property type="entry name" value="Pept_tRNA_hydro_CS"/>
</dbReference>
<keyword evidence="2" id="KW-1185">Reference proteome</keyword>
<dbReference type="GO" id="GO:0004045">
    <property type="term" value="F:peptidyl-tRNA hydrolase activity"/>
    <property type="evidence" value="ECO:0007669"/>
    <property type="project" value="InterPro"/>
</dbReference>
<dbReference type="InterPro" id="IPR036416">
    <property type="entry name" value="Pept_tRNA_hydro_sf"/>
</dbReference>
<reference evidence="1 2" key="1">
    <citation type="journal article" date="2020" name="IScience">
        <title>Genome Sequencing of the Endangered Kingdonia uniflora (Circaeasteraceae, Ranunculales) Reveals Potential Mechanisms of Evolutionary Specialization.</title>
        <authorList>
            <person name="Sun Y."/>
            <person name="Deng T."/>
            <person name="Zhang A."/>
            <person name="Moore M.J."/>
            <person name="Landis J.B."/>
            <person name="Lin N."/>
            <person name="Zhang H."/>
            <person name="Zhang X."/>
            <person name="Huang J."/>
            <person name="Zhang X."/>
            <person name="Sun H."/>
            <person name="Wang H."/>
        </authorList>
    </citation>
    <scope>NUCLEOTIDE SEQUENCE [LARGE SCALE GENOMIC DNA]</scope>
    <source>
        <strain evidence="1">TB1705</strain>
        <tissue evidence="1">Leaf</tissue>
    </source>
</reference>
<accession>A0A7J7MK62</accession>
<dbReference type="Pfam" id="PF01195">
    <property type="entry name" value="Pept_tRNA_hydro"/>
    <property type="match status" value="1"/>
</dbReference>
<dbReference type="Proteomes" id="UP000541444">
    <property type="component" value="Unassembled WGS sequence"/>
</dbReference>
<evidence type="ECO:0008006" key="3">
    <source>
        <dbReference type="Google" id="ProtNLM"/>
    </source>
</evidence>
<protein>
    <recommendedName>
        <fullName evidence="3">Peptidyl-tRNA hydrolase</fullName>
    </recommendedName>
</protein>
<dbReference type="EMBL" id="JACGCM010001428">
    <property type="protein sequence ID" value="KAF6155184.1"/>
    <property type="molecule type" value="Genomic_DNA"/>
</dbReference>
<proteinExistence type="predicted"/>
<gene>
    <name evidence="1" type="ORF">GIB67_019710</name>
</gene>
<dbReference type="AlphaFoldDB" id="A0A7J7MK62"/>
<dbReference type="SUPFAM" id="SSF53178">
    <property type="entry name" value="Peptidyl-tRNA hydrolase-like"/>
    <property type="match status" value="1"/>
</dbReference>
<dbReference type="OrthoDB" id="1711136at2759"/>
<dbReference type="PROSITE" id="PS01195">
    <property type="entry name" value="PEPT_TRNA_HYDROL_1"/>
    <property type="match status" value="1"/>
</dbReference>
<comment type="caution">
    <text evidence="1">The sequence shown here is derived from an EMBL/GenBank/DDBJ whole genome shotgun (WGS) entry which is preliminary data.</text>
</comment>
<organism evidence="1 2">
    <name type="scientific">Kingdonia uniflora</name>
    <dbReference type="NCBI Taxonomy" id="39325"/>
    <lineage>
        <taxon>Eukaryota</taxon>
        <taxon>Viridiplantae</taxon>
        <taxon>Streptophyta</taxon>
        <taxon>Embryophyta</taxon>
        <taxon>Tracheophyta</taxon>
        <taxon>Spermatophyta</taxon>
        <taxon>Magnoliopsida</taxon>
        <taxon>Ranunculales</taxon>
        <taxon>Circaeasteraceae</taxon>
        <taxon>Kingdonia</taxon>
    </lineage>
</organism>
<evidence type="ECO:0000313" key="1">
    <source>
        <dbReference type="EMBL" id="KAF6155184.1"/>
    </source>
</evidence>
<evidence type="ECO:0000313" key="2">
    <source>
        <dbReference type="Proteomes" id="UP000541444"/>
    </source>
</evidence>
<dbReference type="PANTHER" id="PTHR17224">
    <property type="entry name" value="PEPTIDYL-TRNA HYDROLASE"/>
    <property type="match status" value="1"/>
</dbReference>
<dbReference type="InterPro" id="IPR001328">
    <property type="entry name" value="Pept_tRNA_hydro"/>
</dbReference>
<name>A0A7J7MK62_9MAGN</name>
<sequence length="98" mass="10544">MLSRISIRCLSTTASSSPRPWLFVGLGNPGDKFQGTRHNVGFDMIDAFAESQGISMDTAHCKAFFGQGVIGDVPVLLAKPQTYMNLSGESVSHNILLT</sequence>
<dbReference type="PANTHER" id="PTHR17224:SF4">
    <property type="entry name" value="PEPTIDYL-TRNA HYDROLASE, MITOCHONDRIAL"/>
    <property type="match status" value="1"/>
</dbReference>
<dbReference type="Gene3D" id="3.40.50.1470">
    <property type="entry name" value="Peptidyl-tRNA hydrolase"/>
    <property type="match status" value="1"/>
</dbReference>